<organism evidence="2 3">
    <name type="scientific">Portunus trituberculatus</name>
    <name type="common">Swimming crab</name>
    <name type="synonym">Neptunus trituberculatus</name>
    <dbReference type="NCBI Taxonomy" id="210409"/>
    <lineage>
        <taxon>Eukaryota</taxon>
        <taxon>Metazoa</taxon>
        <taxon>Ecdysozoa</taxon>
        <taxon>Arthropoda</taxon>
        <taxon>Crustacea</taxon>
        <taxon>Multicrustacea</taxon>
        <taxon>Malacostraca</taxon>
        <taxon>Eumalacostraca</taxon>
        <taxon>Eucarida</taxon>
        <taxon>Decapoda</taxon>
        <taxon>Pleocyemata</taxon>
        <taxon>Brachyura</taxon>
        <taxon>Eubrachyura</taxon>
        <taxon>Portunoidea</taxon>
        <taxon>Portunidae</taxon>
        <taxon>Portuninae</taxon>
        <taxon>Portunus</taxon>
    </lineage>
</organism>
<gene>
    <name evidence="2" type="ORF">E2C01_036085</name>
</gene>
<dbReference type="EMBL" id="VSRR010005447">
    <property type="protein sequence ID" value="MPC42463.1"/>
    <property type="molecule type" value="Genomic_DNA"/>
</dbReference>
<keyword evidence="3" id="KW-1185">Reference proteome</keyword>
<proteinExistence type="predicted"/>
<dbReference type="AlphaFoldDB" id="A0A5B7FBH6"/>
<comment type="caution">
    <text evidence="2">The sequence shown here is derived from an EMBL/GenBank/DDBJ whole genome shotgun (WGS) entry which is preliminary data.</text>
</comment>
<sequence>MRSSGLEAVRNQRRESKRQTSKPRSMLRSTITYNVPRPPSYRLSAGGGRRRRGSHRVACWRVWSSLDALSILRKLPPSRCLSTDRRTR</sequence>
<reference evidence="2 3" key="1">
    <citation type="submission" date="2019-05" db="EMBL/GenBank/DDBJ databases">
        <title>Another draft genome of Portunus trituberculatus and its Hox gene families provides insights of decapod evolution.</title>
        <authorList>
            <person name="Jeong J.-H."/>
            <person name="Song I."/>
            <person name="Kim S."/>
            <person name="Choi T."/>
            <person name="Kim D."/>
            <person name="Ryu S."/>
            <person name="Kim W."/>
        </authorList>
    </citation>
    <scope>NUCLEOTIDE SEQUENCE [LARGE SCALE GENOMIC DNA]</scope>
    <source>
        <tissue evidence="2">Muscle</tissue>
    </source>
</reference>
<dbReference type="Proteomes" id="UP000324222">
    <property type="component" value="Unassembled WGS sequence"/>
</dbReference>
<accession>A0A5B7FBH6</accession>
<evidence type="ECO:0000313" key="3">
    <source>
        <dbReference type="Proteomes" id="UP000324222"/>
    </source>
</evidence>
<feature type="region of interest" description="Disordered" evidence="1">
    <location>
        <begin position="1"/>
        <end position="50"/>
    </location>
</feature>
<protein>
    <submittedName>
        <fullName evidence="2">Uncharacterized protein</fullName>
    </submittedName>
</protein>
<evidence type="ECO:0000313" key="2">
    <source>
        <dbReference type="EMBL" id="MPC42463.1"/>
    </source>
</evidence>
<evidence type="ECO:0000256" key="1">
    <source>
        <dbReference type="SAM" id="MobiDB-lite"/>
    </source>
</evidence>
<name>A0A5B7FBH6_PORTR</name>